<reference evidence="1 2" key="2">
    <citation type="journal article" date="2022" name="Mol. Biol. Evol.">
        <title>Comparative Genomics Reveals Insights into the Divergent Evolution of Astigmatic Mites and Household Pest Adaptations.</title>
        <authorList>
            <person name="Xiong Q."/>
            <person name="Wan A.T."/>
            <person name="Liu X."/>
            <person name="Fung C.S."/>
            <person name="Xiao X."/>
            <person name="Malainual N."/>
            <person name="Hou J."/>
            <person name="Wang L."/>
            <person name="Wang M."/>
            <person name="Yang K.Y."/>
            <person name="Cui Y."/>
            <person name="Leung E.L."/>
            <person name="Nong W."/>
            <person name="Shin S.K."/>
            <person name="Au S.W."/>
            <person name="Jeong K.Y."/>
            <person name="Chew F.T."/>
            <person name="Hui J.H."/>
            <person name="Leung T.F."/>
            <person name="Tungtrongchitr A."/>
            <person name="Zhong N."/>
            <person name="Liu Z."/>
            <person name="Tsui S.K."/>
        </authorList>
    </citation>
    <scope>NUCLEOTIDE SEQUENCE [LARGE SCALE GENOMIC DNA]</scope>
    <source>
        <strain evidence="1">Derp</strain>
    </source>
</reference>
<keyword evidence="2" id="KW-1185">Reference proteome</keyword>
<dbReference type="Proteomes" id="UP000887458">
    <property type="component" value="Unassembled WGS sequence"/>
</dbReference>
<name>A0ABQ8J1G7_DERPT</name>
<accession>A0ABQ8J1G7</accession>
<dbReference type="EMBL" id="NJHN03000095">
    <property type="protein sequence ID" value="KAH9416335.1"/>
    <property type="molecule type" value="Genomic_DNA"/>
</dbReference>
<evidence type="ECO:0000313" key="2">
    <source>
        <dbReference type="Proteomes" id="UP000887458"/>
    </source>
</evidence>
<organism evidence="1 2">
    <name type="scientific">Dermatophagoides pteronyssinus</name>
    <name type="common">European house dust mite</name>
    <dbReference type="NCBI Taxonomy" id="6956"/>
    <lineage>
        <taxon>Eukaryota</taxon>
        <taxon>Metazoa</taxon>
        <taxon>Ecdysozoa</taxon>
        <taxon>Arthropoda</taxon>
        <taxon>Chelicerata</taxon>
        <taxon>Arachnida</taxon>
        <taxon>Acari</taxon>
        <taxon>Acariformes</taxon>
        <taxon>Sarcoptiformes</taxon>
        <taxon>Astigmata</taxon>
        <taxon>Psoroptidia</taxon>
        <taxon>Analgoidea</taxon>
        <taxon>Pyroglyphidae</taxon>
        <taxon>Dermatophagoidinae</taxon>
        <taxon>Dermatophagoides</taxon>
    </lineage>
</organism>
<sequence length="126" mass="14740">MKYTQRFDMKPLLICQRIVLRLESSSTHSSFENIYRFTILNHITIDKTFNNIVLFNLFIITIGELIKPSATPKQIRKGQLSFCKTGYTQMSVDSKKREKKKQIIPMFDEANTDNMDHMLLEILVHG</sequence>
<protein>
    <submittedName>
        <fullName evidence="1">Uncharacterized protein</fullName>
    </submittedName>
</protein>
<comment type="caution">
    <text evidence="1">The sequence shown here is derived from an EMBL/GenBank/DDBJ whole genome shotgun (WGS) entry which is preliminary data.</text>
</comment>
<gene>
    <name evidence="1" type="ORF">DERP_000840</name>
</gene>
<evidence type="ECO:0000313" key="1">
    <source>
        <dbReference type="EMBL" id="KAH9416335.1"/>
    </source>
</evidence>
<reference evidence="1 2" key="1">
    <citation type="journal article" date="2018" name="J. Allergy Clin. Immunol.">
        <title>High-quality assembly of Dermatophagoides pteronyssinus genome and transcriptome reveals a wide range of novel allergens.</title>
        <authorList>
            <person name="Liu X.Y."/>
            <person name="Yang K.Y."/>
            <person name="Wang M.Q."/>
            <person name="Kwok J.S."/>
            <person name="Zeng X."/>
            <person name="Yang Z."/>
            <person name="Xiao X.J."/>
            <person name="Lau C.P."/>
            <person name="Li Y."/>
            <person name="Huang Z.M."/>
            <person name="Ba J.G."/>
            <person name="Yim A.K."/>
            <person name="Ouyang C.Y."/>
            <person name="Ngai S.M."/>
            <person name="Chan T.F."/>
            <person name="Leung E.L."/>
            <person name="Liu L."/>
            <person name="Liu Z.G."/>
            <person name="Tsui S.K."/>
        </authorList>
    </citation>
    <scope>NUCLEOTIDE SEQUENCE [LARGE SCALE GENOMIC DNA]</scope>
    <source>
        <strain evidence="1">Derp</strain>
    </source>
</reference>
<proteinExistence type="predicted"/>